<dbReference type="GO" id="GO:0008270">
    <property type="term" value="F:zinc ion binding"/>
    <property type="evidence" value="ECO:0007669"/>
    <property type="project" value="UniProtKB-KW"/>
</dbReference>
<feature type="region of interest" description="Disordered" evidence="13">
    <location>
        <begin position="634"/>
        <end position="661"/>
    </location>
</feature>
<keyword evidence="10" id="KW-0539">Nucleus</keyword>
<evidence type="ECO:0000259" key="14">
    <source>
        <dbReference type="PROSITE" id="PS50157"/>
    </source>
</evidence>
<dbReference type="Pfam" id="PF14833">
    <property type="entry name" value="NAD_binding_11"/>
    <property type="match status" value="1"/>
</dbReference>
<comment type="catalytic activity">
    <reaction evidence="11">
        <text>3-hydroxy-2-methylpropanoate + NAD(+) = 2-methyl-3-oxopropanoate + NADH + H(+)</text>
        <dbReference type="Rhea" id="RHEA:17681"/>
        <dbReference type="ChEBI" id="CHEBI:11805"/>
        <dbReference type="ChEBI" id="CHEBI:15378"/>
        <dbReference type="ChEBI" id="CHEBI:57540"/>
        <dbReference type="ChEBI" id="CHEBI:57700"/>
        <dbReference type="ChEBI" id="CHEBI:57945"/>
        <dbReference type="EC" id="1.1.1.31"/>
    </reaction>
</comment>
<evidence type="ECO:0000256" key="7">
    <source>
        <dbReference type="ARBA" id="ARBA00022833"/>
    </source>
</evidence>
<comment type="caution">
    <text evidence="15">The sequence shown here is derived from an EMBL/GenBank/DDBJ whole genome shotgun (WGS) entry which is preliminary data.</text>
</comment>
<dbReference type="Pfam" id="PF04082">
    <property type="entry name" value="Fungal_trans"/>
    <property type="match status" value="1"/>
</dbReference>
<dbReference type="SUPFAM" id="SSF57667">
    <property type="entry name" value="beta-beta-alpha zinc fingers"/>
    <property type="match status" value="1"/>
</dbReference>
<feature type="compositionally biased region" description="Low complexity" evidence="13">
    <location>
        <begin position="372"/>
        <end position="385"/>
    </location>
</feature>
<feature type="compositionally biased region" description="Polar residues" evidence="13">
    <location>
        <begin position="492"/>
        <end position="514"/>
    </location>
</feature>
<dbReference type="GO" id="GO:0006574">
    <property type="term" value="P:L-valine catabolic process"/>
    <property type="evidence" value="ECO:0007669"/>
    <property type="project" value="TreeGrafter"/>
</dbReference>
<evidence type="ECO:0000256" key="4">
    <source>
        <dbReference type="ARBA" id="ARBA00022456"/>
    </source>
</evidence>
<feature type="compositionally biased region" description="Basic residues" evidence="13">
    <location>
        <begin position="515"/>
        <end position="526"/>
    </location>
</feature>
<evidence type="ECO:0000256" key="5">
    <source>
        <dbReference type="ARBA" id="ARBA00022723"/>
    </source>
</evidence>
<dbReference type="Gene3D" id="3.30.160.60">
    <property type="entry name" value="Classic Zinc Finger"/>
    <property type="match status" value="2"/>
</dbReference>
<dbReference type="SUPFAM" id="SSF56281">
    <property type="entry name" value="Metallo-hydrolase/oxidoreductase"/>
    <property type="match status" value="2"/>
</dbReference>
<dbReference type="PANTHER" id="PTHR22981:SF81">
    <property type="entry name" value="DEHYDROGENASE, PUTATIVE-RELATED"/>
    <property type="match status" value="1"/>
</dbReference>
<dbReference type="GO" id="GO:0051287">
    <property type="term" value="F:NAD binding"/>
    <property type="evidence" value="ECO:0007669"/>
    <property type="project" value="InterPro"/>
</dbReference>
<evidence type="ECO:0000256" key="10">
    <source>
        <dbReference type="ARBA" id="ARBA00023242"/>
    </source>
</evidence>
<dbReference type="Pfam" id="PF03446">
    <property type="entry name" value="NAD_binding_2"/>
    <property type="match status" value="1"/>
</dbReference>
<dbReference type="Proteomes" id="UP001239213">
    <property type="component" value="Unassembled WGS sequence"/>
</dbReference>
<dbReference type="CDD" id="cd12148">
    <property type="entry name" value="fungal_TF_MHR"/>
    <property type="match status" value="1"/>
</dbReference>
<evidence type="ECO:0000256" key="13">
    <source>
        <dbReference type="SAM" id="MobiDB-lite"/>
    </source>
</evidence>
<gene>
    <name evidence="15" type="ORF">CCUS01_16180</name>
</gene>
<evidence type="ECO:0000256" key="2">
    <source>
        <dbReference type="ARBA" id="ARBA00006013"/>
    </source>
</evidence>
<proteinExistence type="inferred from homology"/>
<evidence type="ECO:0000256" key="3">
    <source>
        <dbReference type="ARBA" id="ARBA00012991"/>
    </source>
</evidence>
<evidence type="ECO:0000313" key="15">
    <source>
        <dbReference type="EMBL" id="KAK1480602.1"/>
    </source>
</evidence>
<keyword evidence="6 12" id="KW-0863">Zinc-finger</keyword>
<keyword evidence="16" id="KW-1185">Reference proteome</keyword>
<keyword evidence="4" id="KW-0101">Branched-chain amino acid catabolism</keyword>
<dbReference type="SMART" id="SM00849">
    <property type="entry name" value="Lactamase_B"/>
    <property type="match status" value="2"/>
</dbReference>
<keyword evidence="7" id="KW-0862">Zinc</keyword>
<dbReference type="InterPro" id="IPR007219">
    <property type="entry name" value="XnlR_reg_dom"/>
</dbReference>
<dbReference type="CDD" id="cd07730">
    <property type="entry name" value="metallo-hydrolase-like_MBL-fold"/>
    <property type="match status" value="2"/>
</dbReference>
<feature type="domain" description="C2H2-type" evidence="14">
    <location>
        <begin position="422"/>
        <end position="450"/>
    </location>
</feature>
<dbReference type="EC" id="1.1.1.31" evidence="3"/>
<dbReference type="InterPro" id="IPR013087">
    <property type="entry name" value="Znf_C2H2_type"/>
</dbReference>
<evidence type="ECO:0000256" key="8">
    <source>
        <dbReference type="ARBA" id="ARBA00023002"/>
    </source>
</evidence>
<feature type="region of interest" description="Disordered" evidence="13">
    <location>
        <begin position="365"/>
        <end position="392"/>
    </location>
</feature>
<protein>
    <recommendedName>
        <fullName evidence="3">3-hydroxyisobutyrate dehydrogenase</fullName>
        <ecNumber evidence="3">1.1.1.31</ecNumber>
    </recommendedName>
</protein>
<feature type="region of interest" description="Disordered" evidence="13">
    <location>
        <begin position="546"/>
        <end position="568"/>
    </location>
</feature>
<dbReference type="InterPro" id="IPR006115">
    <property type="entry name" value="6PGDH_NADP-bd"/>
</dbReference>
<dbReference type="InterPro" id="IPR002204">
    <property type="entry name" value="3-OH-isobutyrate_DH-rel_CS"/>
</dbReference>
<dbReference type="InterPro" id="IPR036291">
    <property type="entry name" value="NAD(P)-bd_dom_sf"/>
</dbReference>
<evidence type="ECO:0000256" key="9">
    <source>
        <dbReference type="ARBA" id="ARBA00023027"/>
    </source>
</evidence>
<dbReference type="PANTHER" id="PTHR22981">
    <property type="entry name" value="3-HYDROXYISOBUTYRATE DEHYDROGENASE-RELATED"/>
    <property type="match status" value="1"/>
</dbReference>
<comment type="similarity">
    <text evidence="2">Belongs to the HIBADH-related family. 3-hydroxyisobutyrate dehydrogenase subfamily.</text>
</comment>
<dbReference type="GO" id="GO:0008442">
    <property type="term" value="F:3-hydroxyisobutyrate dehydrogenase activity"/>
    <property type="evidence" value="ECO:0007669"/>
    <property type="project" value="UniProtKB-EC"/>
</dbReference>
<keyword evidence="8" id="KW-0560">Oxidoreductase</keyword>
<feature type="region of interest" description="Disordered" evidence="13">
    <location>
        <begin position="473"/>
        <end position="534"/>
    </location>
</feature>
<dbReference type="PROSITE" id="PS50157">
    <property type="entry name" value="ZINC_FINGER_C2H2_2"/>
    <property type="match status" value="2"/>
</dbReference>
<dbReference type="Gene3D" id="3.40.50.720">
    <property type="entry name" value="NAD(P)-binding Rossmann-like Domain"/>
    <property type="match status" value="1"/>
</dbReference>
<dbReference type="SMART" id="SM00355">
    <property type="entry name" value="ZnF_C2H2"/>
    <property type="match status" value="2"/>
</dbReference>
<dbReference type="GO" id="GO:0050661">
    <property type="term" value="F:NADP binding"/>
    <property type="evidence" value="ECO:0007669"/>
    <property type="project" value="InterPro"/>
</dbReference>
<dbReference type="SUPFAM" id="SSF51735">
    <property type="entry name" value="NAD(P)-binding Rossmann-fold domains"/>
    <property type="match status" value="1"/>
</dbReference>
<dbReference type="GO" id="GO:0006351">
    <property type="term" value="P:DNA-templated transcription"/>
    <property type="evidence" value="ECO:0007669"/>
    <property type="project" value="InterPro"/>
</dbReference>
<dbReference type="InterPro" id="IPR036236">
    <property type="entry name" value="Znf_C2H2_sf"/>
</dbReference>
<accession>A0AAI9Y6W6</accession>
<dbReference type="PROSITE" id="PS00895">
    <property type="entry name" value="3_HYDROXYISOBUT_DH"/>
    <property type="match status" value="1"/>
</dbReference>
<dbReference type="EMBL" id="MPDP01000107">
    <property type="protein sequence ID" value="KAK1480602.1"/>
    <property type="molecule type" value="Genomic_DNA"/>
</dbReference>
<name>A0AAI9Y6W6_9PEZI</name>
<dbReference type="InterPro" id="IPR029154">
    <property type="entry name" value="HIBADH-like_NADP-bd"/>
</dbReference>
<feature type="region of interest" description="Disordered" evidence="13">
    <location>
        <begin position="674"/>
        <end position="727"/>
    </location>
</feature>
<dbReference type="FunFam" id="3.30.160.60:FF:002343">
    <property type="entry name" value="Zinc finger protein 33A"/>
    <property type="match status" value="1"/>
</dbReference>
<dbReference type="Gene3D" id="1.10.1040.10">
    <property type="entry name" value="N-(1-d-carboxylethyl)-l-norvaline Dehydrogenase, domain 2"/>
    <property type="match status" value="1"/>
</dbReference>
<comment type="pathway">
    <text evidence="1">Amino-acid degradation; L-valine degradation.</text>
</comment>
<dbReference type="GO" id="GO:0005739">
    <property type="term" value="C:mitochondrion"/>
    <property type="evidence" value="ECO:0007669"/>
    <property type="project" value="TreeGrafter"/>
</dbReference>
<keyword evidence="9" id="KW-0520">NAD</keyword>
<dbReference type="InterPro" id="IPR036866">
    <property type="entry name" value="RibonucZ/Hydroxyglut_hydro"/>
</dbReference>
<organism evidence="15 16">
    <name type="scientific">Colletotrichum cuscutae</name>
    <dbReference type="NCBI Taxonomy" id="1209917"/>
    <lineage>
        <taxon>Eukaryota</taxon>
        <taxon>Fungi</taxon>
        <taxon>Dikarya</taxon>
        <taxon>Ascomycota</taxon>
        <taxon>Pezizomycotina</taxon>
        <taxon>Sordariomycetes</taxon>
        <taxon>Hypocreomycetidae</taxon>
        <taxon>Glomerellales</taxon>
        <taxon>Glomerellaceae</taxon>
        <taxon>Colletotrichum</taxon>
        <taxon>Colletotrichum acutatum species complex</taxon>
    </lineage>
</organism>
<keyword evidence="5" id="KW-0479">Metal-binding</keyword>
<evidence type="ECO:0000256" key="6">
    <source>
        <dbReference type="ARBA" id="ARBA00022771"/>
    </source>
</evidence>
<dbReference type="InterPro" id="IPR001279">
    <property type="entry name" value="Metallo-B-lactamas"/>
</dbReference>
<feature type="domain" description="C2H2-type" evidence="14">
    <location>
        <begin position="394"/>
        <end position="421"/>
    </location>
</feature>
<sequence length="1838" mass="204463">MKGIKTLPFSGSAVELTLLDGGGLTTTDDTKIHADGHDRPYFLYNWCFYIHHRATGRKILWDLGISDNRQMYTPFVLNYHWTSCNPVGPRRRLTEQLQDIGVKTSDIDTVLFSHAHWDHCRPIKDEFPNAKVIFGRGTALHCSPGHIQNDEIQPMVQWDSRIFGDDKFRTENFQELEGSWQSWGPFESALDYFGDGSLWIIEAPGHMAGNLAACAYLESGERIVMASDCCHSRDIFLGRREIANVKMDDGSRFCLHEDLDKALDTISRLRKAAEKYGMHIAMAHDAEFIKDGSDAVLMCGEECRGCPGPPASQARPLSASQESDLPALFLANTTSWQLRLPIHCLKLFESTEVNNRDEITAFREREHRIKTSMSSGPEGSPSSAARRGRPRRQYKCAHCSKAFKRSEHCIRHERTHTHEKPYVCRYCHKSYARKDLVTRHERTLHAKEQAKEKIGDVVTVACAPLARATVFSPSKGDDYMNIDQEEDERSGQESPDSQSPDDGVASSTTSPCSSQRRRANSRRKSYSRQAADPDIELERMLMSFQPLTDQSFETRRDPSTLNRATESRPADIFQHDAQQEGNLLQLQYFHDVDPVEELPPLDPALFMNMDLPFESIAMEMPSKYPAENGLETGALREQPPRQPQNPPEKSGAADPSTENDELFSPRTLAHLGMGAFDLSPIPGDTAEQRDDRRRIPRHPNTEDPSTGAPPGWASCQIPSASSDLPSLLEDGRQQYPTVTFDEETCAYLRKDMSSRLRMAAGDFQLPTAKTLQGFLSAYMTSFHSHFPIIHMQTFDLAHTPGPLVLSICSIGALYRLDRRRARHLYDLSIRSVEQVPQPTKDDSKSMVKDYFLWFVQAKILLSFYAVMSGEKDLVDATMKDNGFYTLVYNKARTAVENAETEPSEMTWHTWIELESWKRALGGIFIESTLTMVIYDVNPGFHATQDLDIEAYQDEKMWNARSPAEWRELRTAASKSSPYSRRHTIKDVLVDILREGRYHADTVSYRVSTFTALVLTHAVVVHMWQRLQVCQALASTCPIARNDIGDEQDPLRASLLNGAMQSLARCDAFLQGVRSELRQPRPEEDEKDKEISLVFNCQAVLRIAYTKLSKISTTPCRISLLNLEDRDVGSCVSSFIMGRMERSSHILKMVSKAFEGMVIPVKMGHLLVRKTAAFRWSVEHAVAGWTGVSKWAQSIEQDKIAGMQPIQSELELLALIRETLDEAECDIGEGTTLAAGIARTWGWFLSDVWVWGITPRMGGILSQLADAYQDASDGMAVALEDLESKARGEVQVSALRGGEFTLPKRFFVAGVSEDETSLVPSLSFLISQNLFEGGHRRILYDLGLRRDIERYSTPIQNHTKNRQPMTLLPDVRQSLIDGGLDVAAIDEVILSHVHWDHIGTPSDFPNARFRVGQGSLVLLSQGINGHMSHSNFQSDLFDGLRVEEITGPGEHVDAAGVTKRWKNLEGLGILDIGGSDDGSLFAVDLPGHLPGHLGLLARVGPQSWVMLIGDACHDARLLTGEMQIAEWEDGFIGLGAMGLPMASNLVAKVAKGSQTYVYDISETSMKRLVDQEKNADITGCKSPREVSQRADIVFTMLPEGSHVKTVYLDPDTGILGPELKSRLLIDCSTIDTETSQLVSNTIKSHFPSTFFCDAPVSGGTLGAEAATLTLMIGCSEKSPNWPEIRDLLGLMGKNIIACGGPGLGLTAKLCNNYCSALISLATSEAMNIGMRAGIDPRLLARVFSNSTAQSTICDKWNPVPGICPNAPASHGYQGGFKIQLMAKDFGLAVSMADKVDAKLILGAVGLRAYKEASQDSKCRDLDSRVLYRYIGGNEDWQVD</sequence>
<dbReference type="InterPro" id="IPR008927">
    <property type="entry name" value="6-PGluconate_DH-like_C_sf"/>
</dbReference>
<evidence type="ECO:0000313" key="16">
    <source>
        <dbReference type="Proteomes" id="UP001239213"/>
    </source>
</evidence>
<evidence type="ECO:0000256" key="11">
    <source>
        <dbReference type="ARBA" id="ARBA00049197"/>
    </source>
</evidence>
<evidence type="ECO:0000256" key="1">
    <source>
        <dbReference type="ARBA" id="ARBA00005109"/>
    </source>
</evidence>
<dbReference type="InterPro" id="IPR013328">
    <property type="entry name" value="6PGD_dom2"/>
</dbReference>
<evidence type="ECO:0000256" key="12">
    <source>
        <dbReference type="PROSITE-ProRule" id="PRU00042"/>
    </source>
</evidence>
<dbReference type="SUPFAM" id="SSF48179">
    <property type="entry name" value="6-phosphogluconate dehydrogenase C-terminal domain-like"/>
    <property type="match status" value="1"/>
</dbReference>
<dbReference type="FunFam" id="1.10.1040.10:FF:000006">
    <property type="entry name" value="3-hydroxyisobutyrate dehydrogenase"/>
    <property type="match status" value="1"/>
</dbReference>
<dbReference type="Gene3D" id="3.60.15.10">
    <property type="entry name" value="Ribonuclease Z/Hydroxyacylglutathione hydrolase-like"/>
    <property type="match status" value="2"/>
</dbReference>
<dbReference type="GO" id="GO:0003677">
    <property type="term" value="F:DNA binding"/>
    <property type="evidence" value="ECO:0007669"/>
    <property type="project" value="InterPro"/>
</dbReference>
<reference evidence="15" key="1">
    <citation type="submission" date="2016-11" db="EMBL/GenBank/DDBJ databases">
        <title>The genome sequence of Colletotrichum cuscutae.</title>
        <authorList>
            <person name="Baroncelli R."/>
        </authorList>
    </citation>
    <scope>NUCLEOTIDE SEQUENCE</scope>
    <source>
        <strain evidence="15">IMI 304802</strain>
    </source>
</reference>
<dbReference type="PROSITE" id="PS00028">
    <property type="entry name" value="ZINC_FINGER_C2H2_1"/>
    <property type="match status" value="2"/>
</dbReference>